<dbReference type="VEuPathDB" id="PiroplasmaDB:TOT_010000734"/>
<accession>J4D605</accession>
<feature type="transmembrane region" description="Helical" evidence="1">
    <location>
        <begin position="225"/>
        <end position="245"/>
    </location>
</feature>
<feature type="transmembrane region" description="Helical" evidence="1">
    <location>
        <begin position="292"/>
        <end position="311"/>
    </location>
</feature>
<feature type="transmembrane region" description="Helical" evidence="1">
    <location>
        <begin position="49"/>
        <end position="71"/>
    </location>
</feature>
<proteinExistence type="predicted"/>
<dbReference type="RefSeq" id="XP_009689576.1">
    <property type="nucleotide sequence ID" value="XM_009691281.1"/>
</dbReference>
<protein>
    <submittedName>
        <fullName evidence="2">Uncharacterized protein</fullName>
    </submittedName>
</protein>
<dbReference type="GeneID" id="20713616"/>
<keyword evidence="3" id="KW-1185">Reference proteome</keyword>
<organism evidence="2 3">
    <name type="scientific">Theileria orientalis strain Shintoku</name>
    <dbReference type="NCBI Taxonomy" id="869250"/>
    <lineage>
        <taxon>Eukaryota</taxon>
        <taxon>Sar</taxon>
        <taxon>Alveolata</taxon>
        <taxon>Apicomplexa</taxon>
        <taxon>Aconoidasida</taxon>
        <taxon>Piroplasmida</taxon>
        <taxon>Theileriidae</taxon>
        <taxon>Theileria</taxon>
    </lineage>
</organism>
<keyword evidence="1" id="KW-0472">Membrane</keyword>
<evidence type="ECO:0000313" key="3">
    <source>
        <dbReference type="Proteomes" id="UP000003786"/>
    </source>
</evidence>
<name>J4D605_THEOR</name>
<evidence type="ECO:0000313" key="2">
    <source>
        <dbReference type="EMBL" id="BAM39275.1"/>
    </source>
</evidence>
<dbReference type="EMBL" id="AP011946">
    <property type="protein sequence ID" value="BAM39275.1"/>
    <property type="molecule type" value="Genomic_DNA"/>
</dbReference>
<keyword evidence="1" id="KW-1133">Transmembrane helix</keyword>
<dbReference type="Proteomes" id="UP000003786">
    <property type="component" value="Chromosome 1"/>
</dbReference>
<dbReference type="AlphaFoldDB" id="J4D605"/>
<dbReference type="KEGG" id="tot:TOT_010000734"/>
<keyword evidence="1" id="KW-0812">Transmembrane</keyword>
<sequence length="322" mass="36310">MILGVFIVNVIVDKRPSSAHEILKYSSIISVISKTITVLLLNFHSSLEYYLVFCAIESFIAGTNLVLISLLSKRCIEIYDIVKTISKLSILLGKLVLQDIKLPFNYIKKCEFLSFIIVFTNTVILLRIAEEQNTTGSASNSGNSRSDEQEKKDKINLFTCGIVLLVATILNTMMLNPLKINIIFKNISDKEHDIGRIVTNMIGLSHLVIFHVIERREDIVVDWRGIMNSVLSMAVVSYGVLSIVAKIAPEYIRLKVVMAIVIMAATKTCILEVGRYINGYIEKNNVPRKYKVWYLLFGLFGTLSTNIGSFVNGKFVFLNYKH</sequence>
<feature type="transmembrane region" description="Helical" evidence="1">
    <location>
        <begin position="155"/>
        <end position="174"/>
    </location>
</feature>
<evidence type="ECO:0000256" key="1">
    <source>
        <dbReference type="SAM" id="Phobius"/>
    </source>
</evidence>
<dbReference type="OrthoDB" id="185373at2759"/>
<feature type="transmembrane region" description="Helical" evidence="1">
    <location>
        <begin position="194"/>
        <end position="213"/>
    </location>
</feature>
<reference evidence="2 3" key="1">
    <citation type="journal article" date="2012" name="MBio">
        <title>Comparative genome analysis of three eukaryotic parasites with differing abilities to transform leukocytes reveals key mediators of Theileria-induced leukocyte transformation.</title>
        <authorList>
            <person name="Hayashida K."/>
            <person name="Hara Y."/>
            <person name="Abe T."/>
            <person name="Yamasaki C."/>
            <person name="Toyoda A."/>
            <person name="Kosuge T."/>
            <person name="Suzuki Y."/>
            <person name="Sato Y."/>
            <person name="Kawashima S."/>
            <person name="Katayama T."/>
            <person name="Wakaguri H."/>
            <person name="Inoue N."/>
            <person name="Homma K."/>
            <person name="Tada-Umezaki M."/>
            <person name="Yagi Y."/>
            <person name="Fujii Y."/>
            <person name="Habara T."/>
            <person name="Kanehisa M."/>
            <person name="Watanabe H."/>
            <person name="Ito K."/>
            <person name="Gojobori T."/>
            <person name="Sugawara H."/>
            <person name="Imanishi T."/>
            <person name="Weir W."/>
            <person name="Gardner M."/>
            <person name="Pain A."/>
            <person name="Shiels B."/>
            <person name="Hattori M."/>
            <person name="Nene V."/>
            <person name="Sugimoto C."/>
        </authorList>
    </citation>
    <scope>NUCLEOTIDE SEQUENCE [LARGE SCALE GENOMIC DNA]</scope>
    <source>
        <strain evidence="2 3">Shintoku</strain>
    </source>
</reference>
<gene>
    <name evidence="2" type="ORF">TOT_010000734</name>
</gene>
<feature type="transmembrane region" description="Helical" evidence="1">
    <location>
        <begin position="251"/>
        <end position="271"/>
    </location>
</feature>